<evidence type="ECO:0000256" key="1">
    <source>
        <dbReference type="SAM" id="SignalP"/>
    </source>
</evidence>
<evidence type="ECO:0000313" key="3">
    <source>
        <dbReference type="Proteomes" id="UP001320420"/>
    </source>
</evidence>
<dbReference type="AlphaFoldDB" id="A0AAN9UU64"/>
<comment type="caution">
    <text evidence="2">The sequence shown here is derived from an EMBL/GenBank/DDBJ whole genome shotgun (WGS) entry which is preliminary data.</text>
</comment>
<sequence>MYFKSFLLTALATVFAGQAMAVAPDQTSACKGLAEGDRCRWLAEAGNADSPIYMGKCDASKVCQPNVPN</sequence>
<evidence type="ECO:0000313" key="2">
    <source>
        <dbReference type="EMBL" id="KAK7755355.1"/>
    </source>
</evidence>
<feature type="signal peptide" evidence="1">
    <location>
        <begin position="1"/>
        <end position="21"/>
    </location>
</feature>
<keyword evidence="3" id="KW-1185">Reference proteome</keyword>
<gene>
    <name evidence="2" type="ORF">SLS62_002581</name>
</gene>
<keyword evidence="1" id="KW-0732">Signal</keyword>
<organism evidence="2 3">
    <name type="scientific">Diatrype stigma</name>
    <dbReference type="NCBI Taxonomy" id="117547"/>
    <lineage>
        <taxon>Eukaryota</taxon>
        <taxon>Fungi</taxon>
        <taxon>Dikarya</taxon>
        <taxon>Ascomycota</taxon>
        <taxon>Pezizomycotina</taxon>
        <taxon>Sordariomycetes</taxon>
        <taxon>Xylariomycetidae</taxon>
        <taxon>Xylariales</taxon>
        <taxon>Diatrypaceae</taxon>
        <taxon>Diatrype</taxon>
    </lineage>
</organism>
<feature type="chain" id="PRO_5043049516" evidence="1">
    <location>
        <begin position="22"/>
        <end position="69"/>
    </location>
</feature>
<name>A0AAN9UU64_9PEZI</name>
<reference evidence="2 3" key="1">
    <citation type="submission" date="2024-02" db="EMBL/GenBank/DDBJ databases">
        <title>De novo assembly and annotation of 12 fungi associated with fruit tree decline syndrome in Ontario, Canada.</title>
        <authorList>
            <person name="Sulman M."/>
            <person name="Ellouze W."/>
            <person name="Ilyukhin E."/>
        </authorList>
    </citation>
    <scope>NUCLEOTIDE SEQUENCE [LARGE SCALE GENOMIC DNA]</scope>
    <source>
        <strain evidence="2 3">M11/M66-122</strain>
    </source>
</reference>
<dbReference type="Proteomes" id="UP001320420">
    <property type="component" value="Unassembled WGS sequence"/>
</dbReference>
<protein>
    <submittedName>
        <fullName evidence="2">Uncharacterized protein</fullName>
    </submittedName>
</protein>
<proteinExistence type="predicted"/>
<accession>A0AAN9UU64</accession>
<dbReference type="EMBL" id="JAKJXP020000013">
    <property type="protein sequence ID" value="KAK7755355.1"/>
    <property type="molecule type" value="Genomic_DNA"/>
</dbReference>